<dbReference type="RefSeq" id="WP_350724902.1">
    <property type="nucleotide sequence ID" value="NZ_JBEPCO010000061.1"/>
</dbReference>
<evidence type="ECO:0000313" key="2">
    <source>
        <dbReference type="EMBL" id="MER6907642.1"/>
    </source>
</evidence>
<keyword evidence="3" id="KW-1185">Reference proteome</keyword>
<evidence type="ECO:0000313" key="3">
    <source>
        <dbReference type="Proteomes" id="UP001490330"/>
    </source>
</evidence>
<protein>
    <submittedName>
        <fullName evidence="2">Uncharacterized protein</fullName>
    </submittedName>
</protein>
<organism evidence="2 3">
    <name type="scientific">Streptomyces flaveolus</name>
    <dbReference type="NCBI Taxonomy" id="67297"/>
    <lineage>
        <taxon>Bacteria</taxon>
        <taxon>Bacillati</taxon>
        <taxon>Actinomycetota</taxon>
        <taxon>Actinomycetes</taxon>
        <taxon>Kitasatosporales</taxon>
        <taxon>Streptomycetaceae</taxon>
        <taxon>Streptomyces</taxon>
    </lineage>
</organism>
<dbReference type="EMBL" id="JBEPCV010000034">
    <property type="protein sequence ID" value="MER6907642.1"/>
    <property type="molecule type" value="Genomic_DNA"/>
</dbReference>
<accession>A0ABV1VMD4</accession>
<evidence type="ECO:0000256" key="1">
    <source>
        <dbReference type="SAM" id="MobiDB-lite"/>
    </source>
</evidence>
<comment type="caution">
    <text evidence="2">The sequence shown here is derived from an EMBL/GenBank/DDBJ whole genome shotgun (WGS) entry which is preliminary data.</text>
</comment>
<dbReference type="Gene3D" id="3.90.176.10">
    <property type="entry name" value="Toxin ADP-ribosyltransferase, Chain A, domain 1"/>
    <property type="match status" value="1"/>
</dbReference>
<feature type="region of interest" description="Disordered" evidence="1">
    <location>
        <begin position="398"/>
        <end position="457"/>
    </location>
</feature>
<gene>
    <name evidence="2" type="ORF">ABT322_28740</name>
</gene>
<reference evidence="2 3" key="1">
    <citation type="submission" date="2024-06" db="EMBL/GenBank/DDBJ databases">
        <title>The Natural Products Discovery Center: Release of the First 8490 Sequenced Strains for Exploring Actinobacteria Biosynthetic Diversity.</title>
        <authorList>
            <person name="Kalkreuter E."/>
            <person name="Kautsar S.A."/>
            <person name="Yang D."/>
            <person name="Bader C.D."/>
            <person name="Teijaro C.N."/>
            <person name="Fluegel L."/>
            <person name="Davis C.M."/>
            <person name="Simpson J.R."/>
            <person name="Lauterbach L."/>
            <person name="Steele A.D."/>
            <person name="Gui C."/>
            <person name="Meng S."/>
            <person name="Li G."/>
            <person name="Viehrig K."/>
            <person name="Ye F."/>
            <person name="Su P."/>
            <person name="Kiefer A.F."/>
            <person name="Nichols A."/>
            <person name="Cepeda A.J."/>
            <person name="Yan W."/>
            <person name="Fan B."/>
            <person name="Jiang Y."/>
            <person name="Adhikari A."/>
            <person name="Zheng C.-J."/>
            <person name="Schuster L."/>
            <person name="Cowan T.M."/>
            <person name="Smanski M.J."/>
            <person name="Chevrette M.G."/>
            <person name="De Carvalho L.P.S."/>
            <person name="Shen B."/>
        </authorList>
    </citation>
    <scope>NUCLEOTIDE SEQUENCE [LARGE SCALE GENOMIC DNA]</scope>
    <source>
        <strain evidence="2 3">NPDC000632</strain>
    </source>
</reference>
<sequence>MVARRARNAWLVHSADQSSRRSWLFASGLAADPDLTVVVVDIPGEAPGDVLREVARAIPPRSSGLRLVFGRTPPGGSAKAAQWLASELGCAVVTPIGRPWPTPDGGLFMTVDRGRGWMRYDPSGHETWEGMRYPSPAWEKDLHRKSWPVTEHAETDLLAAGLWLRPRVASPSAQRHRAFLMSHLYPRPDSITLVIGMPGADPVPLSEIQRLWWTLPEHARAAARLVRFGPAEPLGHRSFTEAITEAIGAPVRFCTGLPVGAPHQTTAEHAHLLLHEDGSLGRLLMTREVIQLPPQHGREPELLVAEHRWPLDQYTMLRPGVYQYAPDVVAEVVSSGLWLRGTHEPAHARGVRAAPAREQHEVLLCDESDAGISLTLRQVAADIVQAVPADCPVHVETVGAHPARTEGPGSTPTSEATDRNRAPSAQVRHSHTGSLQGTGKESAAAWPHPASAGEHQKSVSFTRELLHRQPALLGGMPFEETAHALAVLRTALALGFPAAAAGLREAGLLTSMNSVLAAGLSRLPTFIGPVTLRVSLNDEELAQYAQGHTVSTADFLIAAFSGNPGQPGDTDIIISSMRGRRTALLGAGDPDLVVFPPDSAFTVIKVTAEADRNIVFLREVPEPNDAPDRTAEQTLLRQLSQASRDWQRDERSGVLRERRVPFHAPILL</sequence>
<proteinExistence type="predicted"/>
<dbReference type="Proteomes" id="UP001490330">
    <property type="component" value="Unassembled WGS sequence"/>
</dbReference>
<name>A0ABV1VMD4_9ACTN</name>